<evidence type="ECO:0000313" key="2">
    <source>
        <dbReference type="EMBL" id="CAG7910111.1"/>
    </source>
</evidence>
<feature type="compositionally biased region" description="Polar residues" evidence="1">
    <location>
        <begin position="12"/>
        <end position="31"/>
    </location>
</feature>
<feature type="region of interest" description="Disordered" evidence="1">
    <location>
        <begin position="1"/>
        <end position="47"/>
    </location>
</feature>
<dbReference type="Gramene" id="A10p13570.2_BraZ1">
    <property type="protein sequence ID" value="A10p13570.2_BraZ1.CDS.1"/>
    <property type="gene ID" value="A10g13570.2_BraZ1"/>
</dbReference>
<dbReference type="Proteomes" id="UP000694005">
    <property type="component" value="Chromosome A10"/>
</dbReference>
<proteinExistence type="predicted"/>
<dbReference type="EMBL" id="LS974626">
    <property type="protein sequence ID" value="CAG7910111.1"/>
    <property type="molecule type" value="Genomic_DNA"/>
</dbReference>
<name>A0A3P6D5K7_BRACM</name>
<gene>
    <name evidence="3" type="ORF">BRAA10T43388Z</name>
    <name evidence="2" type="ORF">BRAPAZ1V2_A10P13570.2</name>
</gene>
<evidence type="ECO:0000256" key="1">
    <source>
        <dbReference type="SAM" id="MobiDB-lite"/>
    </source>
</evidence>
<reference evidence="3" key="1">
    <citation type="submission" date="2018-11" db="EMBL/GenBank/DDBJ databases">
        <authorList>
            <consortium name="Genoscope - CEA"/>
            <person name="William W."/>
        </authorList>
    </citation>
    <scope>NUCLEOTIDE SEQUENCE</scope>
</reference>
<dbReference type="EMBL" id="LR031577">
    <property type="protein sequence ID" value="VDD17675.1"/>
    <property type="molecule type" value="Genomic_DNA"/>
</dbReference>
<accession>A0A3P6D5K7</accession>
<feature type="non-terminal residue" evidence="3">
    <location>
        <position position="47"/>
    </location>
</feature>
<evidence type="ECO:0000313" key="3">
    <source>
        <dbReference type="EMBL" id="VDD17675.1"/>
    </source>
</evidence>
<protein>
    <submittedName>
        <fullName evidence="2">Uncharacterized protein</fullName>
    </submittedName>
</protein>
<dbReference type="AlphaFoldDB" id="A0A3P6D5K7"/>
<organism evidence="3">
    <name type="scientific">Brassica campestris</name>
    <name type="common">Field mustard</name>
    <dbReference type="NCBI Taxonomy" id="3711"/>
    <lineage>
        <taxon>Eukaryota</taxon>
        <taxon>Viridiplantae</taxon>
        <taxon>Streptophyta</taxon>
        <taxon>Embryophyta</taxon>
        <taxon>Tracheophyta</taxon>
        <taxon>Spermatophyta</taxon>
        <taxon>Magnoliopsida</taxon>
        <taxon>eudicotyledons</taxon>
        <taxon>Gunneridae</taxon>
        <taxon>Pentapetalae</taxon>
        <taxon>rosids</taxon>
        <taxon>malvids</taxon>
        <taxon>Brassicales</taxon>
        <taxon>Brassicaceae</taxon>
        <taxon>Brassiceae</taxon>
        <taxon>Brassica</taxon>
    </lineage>
</organism>
<sequence length="47" mass="4724">MSDKEGRANSVPVGTSSPANADAKTVSSSSHPGPETSVDHVFVASKP</sequence>